<dbReference type="SUPFAM" id="SSF52047">
    <property type="entry name" value="RNI-like"/>
    <property type="match status" value="1"/>
</dbReference>
<dbReference type="Proteomes" id="UP000014500">
    <property type="component" value="Unassembled WGS sequence"/>
</dbReference>
<dbReference type="InterPro" id="IPR032675">
    <property type="entry name" value="LRR_dom_sf"/>
</dbReference>
<dbReference type="Gene3D" id="3.80.10.10">
    <property type="entry name" value="Ribonuclease Inhibitor"/>
    <property type="match status" value="1"/>
</dbReference>
<evidence type="ECO:0000313" key="1">
    <source>
        <dbReference type="EnsemblMetazoa" id="SMAR007242-PA"/>
    </source>
</evidence>
<dbReference type="GO" id="GO:0019005">
    <property type="term" value="C:SCF ubiquitin ligase complex"/>
    <property type="evidence" value="ECO:0007669"/>
    <property type="project" value="TreeGrafter"/>
</dbReference>
<dbReference type="AlphaFoldDB" id="T1J126"/>
<name>T1J126_STRMM</name>
<dbReference type="HOGENOM" id="CLU_592281_0_0_1"/>
<dbReference type="EnsemblMetazoa" id="SMAR007242-RA">
    <property type="protein sequence ID" value="SMAR007242-PA"/>
    <property type="gene ID" value="SMAR007242"/>
</dbReference>
<accession>T1J126</accession>
<reference evidence="1" key="2">
    <citation type="submission" date="2015-02" db="UniProtKB">
        <authorList>
            <consortium name="EnsemblMetazoa"/>
        </authorList>
    </citation>
    <scope>IDENTIFICATION</scope>
</reference>
<dbReference type="PANTHER" id="PTHR13318">
    <property type="entry name" value="PARTNER OF PAIRED, ISOFORM B-RELATED"/>
    <property type="match status" value="1"/>
</dbReference>
<proteinExistence type="predicted"/>
<evidence type="ECO:0008006" key="3">
    <source>
        <dbReference type="Google" id="ProtNLM"/>
    </source>
</evidence>
<evidence type="ECO:0000313" key="2">
    <source>
        <dbReference type="Proteomes" id="UP000014500"/>
    </source>
</evidence>
<sequence length="462" mass="53199">MPRYRMPRSLQSHCYPVLVQLLWNWWLNSKDEHTAQVDRILRYFQIPYPFTGKILELLDEKHTVFTGHLLLLLKTKLTYLDLSRSRVAHEVLVATPKLIPNISTLRLQFTTCQDDVVAAISSHCAVLENLDISYCSVTDLGTTYLSSLTSQCRSSLKSLNITDTKVTVNGAVLVLDQLPNLRELECHEMIDVLSLVYNTYPDRVYDLRAFQFGSERRSNRAYESNQILVSHCYNIASEILPFLNNIIINDWNPRSSDGLRPICNYNCLSSLELDVQFCPFLTMVDVMPILATRGMQLVELVLKQVQSVDSVVLIDSCPNLLTLELEHNTYVDSEIEPLLFFRELKNLILVGNIPARILTVLIGYSPIVEYLDVHHSYNFTAEVIQEVVERNPLGALVEVWFLECDFFTDDALQILIASAKELQKMSVEYCRVSIKQRNKLRKWIKSNYPCIDLELQVQSRIW</sequence>
<dbReference type="GO" id="GO:0031146">
    <property type="term" value="P:SCF-dependent proteasomal ubiquitin-dependent protein catabolic process"/>
    <property type="evidence" value="ECO:0007669"/>
    <property type="project" value="TreeGrafter"/>
</dbReference>
<reference evidence="2" key="1">
    <citation type="submission" date="2011-05" db="EMBL/GenBank/DDBJ databases">
        <authorList>
            <person name="Richards S.R."/>
            <person name="Qu J."/>
            <person name="Jiang H."/>
            <person name="Jhangiani S.N."/>
            <person name="Agravi P."/>
            <person name="Goodspeed R."/>
            <person name="Gross S."/>
            <person name="Mandapat C."/>
            <person name="Jackson L."/>
            <person name="Mathew T."/>
            <person name="Pu L."/>
            <person name="Thornton R."/>
            <person name="Saada N."/>
            <person name="Wilczek-Boney K.B."/>
            <person name="Lee S."/>
            <person name="Kovar C."/>
            <person name="Wu Y."/>
            <person name="Scherer S.E."/>
            <person name="Worley K.C."/>
            <person name="Muzny D.M."/>
            <person name="Gibbs R."/>
        </authorList>
    </citation>
    <scope>NUCLEOTIDE SEQUENCE</scope>
    <source>
        <strain evidence="2">Brora</strain>
    </source>
</reference>
<dbReference type="PhylomeDB" id="T1J126"/>
<dbReference type="EMBL" id="JH431752">
    <property type="status" value="NOT_ANNOTATED_CDS"/>
    <property type="molecule type" value="Genomic_DNA"/>
</dbReference>
<protein>
    <recommendedName>
        <fullName evidence="3">F-box domain-containing protein</fullName>
    </recommendedName>
</protein>
<dbReference type="OMA" id="RELECHE"/>
<keyword evidence="2" id="KW-1185">Reference proteome</keyword>
<organism evidence="1 2">
    <name type="scientific">Strigamia maritima</name>
    <name type="common">European centipede</name>
    <name type="synonym">Geophilus maritimus</name>
    <dbReference type="NCBI Taxonomy" id="126957"/>
    <lineage>
        <taxon>Eukaryota</taxon>
        <taxon>Metazoa</taxon>
        <taxon>Ecdysozoa</taxon>
        <taxon>Arthropoda</taxon>
        <taxon>Myriapoda</taxon>
        <taxon>Chilopoda</taxon>
        <taxon>Pleurostigmophora</taxon>
        <taxon>Geophilomorpha</taxon>
        <taxon>Linotaeniidae</taxon>
        <taxon>Strigamia</taxon>
    </lineage>
</organism>